<feature type="signal peptide" evidence="1">
    <location>
        <begin position="1"/>
        <end position="18"/>
    </location>
</feature>
<evidence type="ECO:0000256" key="1">
    <source>
        <dbReference type="SAM" id="SignalP"/>
    </source>
</evidence>
<accession>A0AAD7AJ97</accession>
<dbReference type="AlphaFoldDB" id="A0AAD7AJ97"/>
<evidence type="ECO:0000313" key="3">
    <source>
        <dbReference type="Proteomes" id="UP001218218"/>
    </source>
</evidence>
<reference evidence="2" key="1">
    <citation type="submission" date="2023-03" db="EMBL/GenBank/DDBJ databases">
        <title>Massive genome expansion in bonnet fungi (Mycena s.s.) driven by repeated elements and novel gene families across ecological guilds.</title>
        <authorList>
            <consortium name="Lawrence Berkeley National Laboratory"/>
            <person name="Harder C.B."/>
            <person name="Miyauchi S."/>
            <person name="Viragh M."/>
            <person name="Kuo A."/>
            <person name="Thoen E."/>
            <person name="Andreopoulos B."/>
            <person name="Lu D."/>
            <person name="Skrede I."/>
            <person name="Drula E."/>
            <person name="Henrissat B."/>
            <person name="Morin E."/>
            <person name="Kohler A."/>
            <person name="Barry K."/>
            <person name="LaButti K."/>
            <person name="Morin E."/>
            <person name="Salamov A."/>
            <person name="Lipzen A."/>
            <person name="Mereny Z."/>
            <person name="Hegedus B."/>
            <person name="Baldrian P."/>
            <person name="Stursova M."/>
            <person name="Weitz H."/>
            <person name="Taylor A."/>
            <person name="Grigoriev I.V."/>
            <person name="Nagy L.G."/>
            <person name="Martin F."/>
            <person name="Kauserud H."/>
        </authorList>
    </citation>
    <scope>NUCLEOTIDE SEQUENCE</scope>
    <source>
        <strain evidence="2">CBHHK002</strain>
    </source>
</reference>
<protein>
    <submittedName>
        <fullName evidence="2">Uncharacterized protein</fullName>
    </submittedName>
</protein>
<keyword evidence="1" id="KW-0732">Signal</keyword>
<evidence type="ECO:0000313" key="2">
    <source>
        <dbReference type="EMBL" id="KAJ7360750.1"/>
    </source>
</evidence>
<comment type="caution">
    <text evidence="2">The sequence shown here is derived from an EMBL/GenBank/DDBJ whole genome shotgun (WGS) entry which is preliminary data.</text>
</comment>
<name>A0AAD7AJ97_9AGAR</name>
<keyword evidence="3" id="KW-1185">Reference proteome</keyword>
<organism evidence="2 3">
    <name type="scientific">Mycena albidolilacea</name>
    <dbReference type="NCBI Taxonomy" id="1033008"/>
    <lineage>
        <taxon>Eukaryota</taxon>
        <taxon>Fungi</taxon>
        <taxon>Dikarya</taxon>
        <taxon>Basidiomycota</taxon>
        <taxon>Agaricomycotina</taxon>
        <taxon>Agaricomycetes</taxon>
        <taxon>Agaricomycetidae</taxon>
        <taxon>Agaricales</taxon>
        <taxon>Marasmiineae</taxon>
        <taxon>Mycenaceae</taxon>
        <taxon>Mycena</taxon>
    </lineage>
</organism>
<feature type="chain" id="PRO_5042202276" evidence="1">
    <location>
        <begin position="19"/>
        <end position="280"/>
    </location>
</feature>
<dbReference type="EMBL" id="JARIHO010000005">
    <property type="protein sequence ID" value="KAJ7360750.1"/>
    <property type="molecule type" value="Genomic_DNA"/>
</dbReference>
<sequence length="280" mass="31124">MRQLWVFLMRAISPSLVPLLHYRSTCFLCNESGDWRALLDTGSGKRILPPRLLFVFAPAWCEGNHLRPDPSTSADPQAAIPHHALTHFRPRGPRHNGRRISGRRRQHGEHVLYSTMGPAPPAQMLRYFRAGPVSTTLYGKSLPVPLAFALALACAWSPGDARRDQSARRLFSFHAFGARRSAVRRTRARSCVWSRESRYSSQDEMHTVDTRARAGGMMDGYPGEARRGQQRRSCLKPLPLRQGPGGVGWIDGYECAGRIFQASSFSWGAPPGISSPSSCS</sequence>
<dbReference type="Proteomes" id="UP001218218">
    <property type="component" value="Unassembled WGS sequence"/>
</dbReference>
<gene>
    <name evidence="2" type="ORF">DFH08DRAFT_1030909</name>
</gene>
<proteinExistence type="predicted"/>